<dbReference type="InterPro" id="IPR036388">
    <property type="entry name" value="WH-like_DNA-bd_sf"/>
</dbReference>
<feature type="domain" description="RNA polymerase sigma-70 region 2" evidence="5">
    <location>
        <begin position="15"/>
        <end position="82"/>
    </location>
</feature>
<dbReference type="InterPro" id="IPR007627">
    <property type="entry name" value="RNA_pol_sigma70_r2"/>
</dbReference>
<dbReference type="GO" id="GO:0016987">
    <property type="term" value="F:sigma factor activity"/>
    <property type="evidence" value="ECO:0007669"/>
    <property type="project" value="UniProtKB-KW"/>
</dbReference>
<dbReference type="AlphaFoldDB" id="A0A845DX37"/>
<sequence length="166" mass="19685">MEDWQQGNEEAFEQIYTAFHRPVYAFIYRYTRDEPFSVDIVQDTFLRLQTHKHQYVSSKGTLKSYLFQIAYRLMVNKLNRRKKWRSLLPFLVPSQESTLHPAEKLTVQQAVSGLPDLQRAVILLYYYHDLPQKEIADILHIPLGTVKSRRHQAIQTLKTHLEVEDL</sequence>
<dbReference type="SUPFAM" id="SSF88659">
    <property type="entry name" value="Sigma3 and sigma4 domains of RNA polymerase sigma factors"/>
    <property type="match status" value="1"/>
</dbReference>
<dbReference type="InterPro" id="IPR013249">
    <property type="entry name" value="RNA_pol_sigma70_r4_t2"/>
</dbReference>
<protein>
    <submittedName>
        <fullName evidence="7">Sigma-70 family RNA polymerase sigma factor</fullName>
    </submittedName>
</protein>
<comment type="similarity">
    <text evidence="1">Belongs to the sigma-70 factor family. ECF subfamily.</text>
</comment>
<dbReference type="InterPro" id="IPR039425">
    <property type="entry name" value="RNA_pol_sigma-70-like"/>
</dbReference>
<dbReference type="InterPro" id="IPR013324">
    <property type="entry name" value="RNA_pol_sigma_r3/r4-like"/>
</dbReference>
<dbReference type="GO" id="GO:0006352">
    <property type="term" value="P:DNA-templated transcription initiation"/>
    <property type="evidence" value="ECO:0007669"/>
    <property type="project" value="InterPro"/>
</dbReference>
<reference evidence="7 8" key="1">
    <citation type="submission" date="2019-11" db="EMBL/GenBank/DDBJ databases">
        <title>Genome sequences of 17 halophilic strains isolated from different environments.</title>
        <authorList>
            <person name="Furrow R.E."/>
        </authorList>
    </citation>
    <scope>NUCLEOTIDE SEQUENCE [LARGE SCALE GENOMIC DNA]</scope>
    <source>
        <strain evidence="7 8">22511_23_Filter</strain>
    </source>
</reference>
<evidence type="ECO:0000256" key="2">
    <source>
        <dbReference type="ARBA" id="ARBA00023015"/>
    </source>
</evidence>
<comment type="caution">
    <text evidence="7">The sequence shown here is derived from an EMBL/GenBank/DDBJ whole genome shotgun (WGS) entry which is preliminary data.</text>
</comment>
<dbReference type="OrthoDB" id="3472490at2"/>
<evidence type="ECO:0000256" key="4">
    <source>
        <dbReference type="ARBA" id="ARBA00023163"/>
    </source>
</evidence>
<dbReference type="PANTHER" id="PTHR43133">
    <property type="entry name" value="RNA POLYMERASE ECF-TYPE SIGMA FACTO"/>
    <property type="match status" value="1"/>
</dbReference>
<feature type="domain" description="RNA polymerase sigma factor 70 region 4 type 2" evidence="6">
    <location>
        <begin position="107"/>
        <end position="157"/>
    </location>
</feature>
<dbReference type="GO" id="GO:0003677">
    <property type="term" value="F:DNA binding"/>
    <property type="evidence" value="ECO:0007669"/>
    <property type="project" value="InterPro"/>
</dbReference>
<evidence type="ECO:0000259" key="6">
    <source>
        <dbReference type="Pfam" id="PF08281"/>
    </source>
</evidence>
<dbReference type="Gene3D" id="1.10.10.10">
    <property type="entry name" value="Winged helix-like DNA-binding domain superfamily/Winged helix DNA-binding domain"/>
    <property type="match status" value="1"/>
</dbReference>
<dbReference type="Pfam" id="PF08281">
    <property type="entry name" value="Sigma70_r4_2"/>
    <property type="match status" value="1"/>
</dbReference>
<evidence type="ECO:0000256" key="3">
    <source>
        <dbReference type="ARBA" id="ARBA00023082"/>
    </source>
</evidence>
<dbReference type="Proteomes" id="UP000460949">
    <property type="component" value="Unassembled WGS sequence"/>
</dbReference>
<evidence type="ECO:0000259" key="5">
    <source>
        <dbReference type="Pfam" id="PF04542"/>
    </source>
</evidence>
<dbReference type="PANTHER" id="PTHR43133:SF62">
    <property type="entry name" value="RNA POLYMERASE SIGMA FACTOR SIGZ"/>
    <property type="match status" value="1"/>
</dbReference>
<dbReference type="RefSeq" id="WP_160836432.1">
    <property type="nucleotide sequence ID" value="NZ_JAIVAK010000008.1"/>
</dbReference>
<dbReference type="SUPFAM" id="SSF88946">
    <property type="entry name" value="Sigma2 domain of RNA polymerase sigma factors"/>
    <property type="match status" value="1"/>
</dbReference>
<dbReference type="Gene3D" id="1.10.1740.10">
    <property type="match status" value="1"/>
</dbReference>
<dbReference type="NCBIfam" id="TIGR02937">
    <property type="entry name" value="sigma70-ECF"/>
    <property type="match status" value="1"/>
</dbReference>
<proteinExistence type="inferred from homology"/>
<keyword evidence="4" id="KW-0804">Transcription</keyword>
<accession>A0A845DX37</accession>
<organism evidence="7 8">
    <name type="scientific">Halobacillus litoralis</name>
    <dbReference type="NCBI Taxonomy" id="45668"/>
    <lineage>
        <taxon>Bacteria</taxon>
        <taxon>Bacillati</taxon>
        <taxon>Bacillota</taxon>
        <taxon>Bacilli</taxon>
        <taxon>Bacillales</taxon>
        <taxon>Bacillaceae</taxon>
        <taxon>Halobacillus</taxon>
    </lineage>
</organism>
<evidence type="ECO:0000256" key="1">
    <source>
        <dbReference type="ARBA" id="ARBA00010641"/>
    </source>
</evidence>
<keyword evidence="3" id="KW-0731">Sigma factor</keyword>
<name>A0A845DX37_9BACI</name>
<evidence type="ECO:0000313" key="8">
    <source>
        <dbReference type="Proteomes" id="UP000460949"/>
    </source>
</evidence>
<keyword evidence="2" id="KW-0805">Transcription regulation</keyword>
<dbReference type="EMBL" id="WMET01000001">
    <property type="protein sequence ID" value="MYL18627.1"/>
    <property type="molecule type" value="Genomic_DNA"/>
</dbReference>
<dbReference type="CDD" id="cd06171">
    <property type="entry name" value="Sigma70_r4"/>
    <property type="match status" value="1"/>
</dbReference>
<dbReference type="InterPro" id="IPR014284">
    <property type="entry name" value="RNA_pol_sigma-70_dom"/>
</dbReference>
<dbReference type="InterPro" id="IPR013325">
    <property type="entry name" value="RNA_pol_sigma_r2"/>
</dbReference>
<dbReference type="Pfam" id="PF04542">
    <property type="entry name" value="Sigma70_r2"/>
    <property type="match status" value="1"/>
</dbReference>
<evidence type="ECO:0000313" key="7">
    <source>
        <dbReference type="EMBL" id="MYL18627.1"/>
    </source>
</evidence>
<gene>
    <name evidence="7" type="ORF">GLW04_01925</name>
</gene>